<dbReference type="EMBL" id="MU118048">
    <property type="protein sequence ID" value="KAF9646814.1"/>
    <property type="molecule type" value="Genomic_DNA"/>
</dbReference>
<evidence type="ECO:0000313" key="2">
    <source>
        <dbReference type="Proteomes" id="UP000886501"/>
    </source>
</evidence>
<reference evidence="1" key="1">
    <citation type="submission" date="2019-10" db="EMBL/GenBank/DDBJ databases">
        <authorList>
            <consortium name="DOE Joint Genome Institute"/>
            <person name="Kuo A."/>
            <person name="Miyauchi S."/>
            <person name="Kiss E."/>
            <person name="Drula E."/>
            <person name="Kohler A."/>
            <person name="Sanchez-Garcia M."/>
            <person name="Andreopoulos B."/>
            <person name="Barry K.W."/>
            <person name="Bonito G."/>
            <person name="Buee M."/>
            <person name="Carver A."/>
            <person name="Chen C."/>
            <person name="Cichocki N."/>
            <person name="Clum A."/>
            <person name="Culley D."/>
            <person name="Crous P.W."/>
            <person name="Fauchery L."/>
            <person name="Girlanda M."/>
            <person name="Hayes R."/>
            <person name="Keri Z."/>
            <person name="Labutti K."/>
            <person name="Lipzen A."/>
            <person name="Lombard V."/>
            <person name="Magnuson J."/>
            <person name="Maillard F."/>
            <person name="Morin E."/>
            <person name="Murat C."/>
            <person name="Nolan M."/>
            <person name="Ohm R."/>
            <person name="Pangilinan J."/>
            <person name="Pereira M."/>
            <person name="Perotto S."/>
            <person name="Peter M."/>
            <person name="Riley R."/>
            <person name="Sitrit Y."/>
            <person name="Stielow B."/>
            <person name="Szollosi G."/>
            <person name="Zifcakova L."/>
            <person name="Stursova M."/>
            <person name="Spatafora J.W."/>
            <person name="Tedersoo L."/>
            <person name="Vaario L.-M."/>
            <person name="Yamada A."/>
            <person name="Yan M."/>
            <person name="Wang P."/>
            <person name="Xu J."/>
            <person name="Bruns T."/>
            <person name="Baldrian P."/>
            <person name="Vilgalys R."/>
            <person name="Henrissat B."/>
            <person name="Grigoriev I.V."/>
            <person name="Hibbett D."/>
            <person name="Nagy L.G."/>
            <person name="Martin F.M."/>
        </authorList>
    </citation>
    <scope>NUCLEOTIDE SEQUENCE</scope>
    <source>
        <strain evidence="1">P2</strain>
    </source>
</reference>
<protein>
    <submittedName>
        <fullName evidence="1">Uncharacterized protein</fullName>
    </submittedName>
</protein>
<keyword evidence="2" id="KW-1185">Reference proteome</keyword>
<proteinExistence type="predicted"/>
<sequence length="96" mass="11138">MRIRDCPLDSMENECHGGHASVSRCIYRGRQVAVKVPYIYLTSDFNGILSRFCREAVVWKHLQHPNILPLLGVIRAERRFAMVSEWMEDGNINDFT</sequence>
<reference evidence="1" key="2">
    <citation type="journal article" date="2020" name="Nat. Commun.">
        <title>Large-scale genome sequencing of mycorrhizal fungi provides insights into the early evolution of symbiotic traits.</title>
        <authorList>
            <person name="Miyauchi S."/>
            <person name="Kiss E."/>
            <person name="Kuo A."/>
            <person name="Drula E."/>
            <person name="Kohler A."/>
            <person name="Sanchez-Garcia M."/>
            <person name="Morin E."/>
            <person name="Andreopoulos B."/>
            <person name="Barry K.W."/>
            <person name="Bonito G."/>
            <person name="Buee M."/>
            <person name="Carver A."/>
            <person name="Chen C."/>
            <person name="Cichocki N."/>
            <person name="Clum A."/>
            <person name="Culley D."/>
            <person name="Crous P.W."/>
            <person name="Fauchery L."/>
            <person name="Girlanda M."/>
            <person name="Hayes R.D."/>
            <person name="Keri Z."/>
            <person name="LaButti K."/>
            <person name="Lipzen A."/>
            <person name="Lombard V."/>
            <person name="Magnuson J."/>
            <person name="Maillard F."/>
            <person name="Murat C."/>
            <person name="Nolan M."/>
            <person name="Ohm R.A."/>
            <person name="Pangilinan J."/>
            <person name="Pereira M.F."/>
            <person name="Perotto S."/>
            <person name="Peter M."/>
            <person name="Pfister S."/>
            <person name="Riley R."/>
            <person name="Sitrit Y."/>
            <person name="Stielow J.B."/>
            <person name="Szollosi G."/>
            <person name="Zifcakova L."/>
            <person name="Stursova M."/>
            <person name="Spatafora J.W."/>
            <person name="Tedersoo L."/>
            <person name="Vaario L.M."/>
            <person name="Yamada A."/>
            <person name="Yan M."/>
            <person name="Wang P."/>
            <person name="Xu J."/>
            <person name="Bruns T."/>
            <person name="Baldrian P."/>
            <person name="Vilgalys R."/>
            <person name="Dunand C."/>
            <person name="Henrissat B."/>
            <person name="Grigoriev I.V."/>
            <person name="Hibbett D."/>
            <person name="Nagy L.G."/>
            <person name="Martin F.M."/>
        </authorList>
    </citation>
    <scope>NUCLEOTIDE SEQUENCE</scope>
    <source>
        <strain evidence="1">P2</strain>
    </source>
</reference>
<evidence type="ECO:0000313" key="1">
    <source>
        <dbReference type="EMBL" id="KAF9646814.1"/>
    </source>
</evidence>
<organism evidence="1 2">
    <name type="scientific">Thelephora ganbajun</name>
    <name type="common">Ganba fungus</name>
    <dbReference type="NCBI Taxonomy" id="370292"/>
    <lineage>
        <taxon>Eukaryota</taxon>
        <taxon>Fungi</taxon>
        <taxon>Dikarya</taxon>
        <taxon>Basidiomycota</taxon>
        <taxon>Agaricomycotina</taxon>
        <taxon>Agaricomycetes</taxon>
        <taxon>Thelephorales</taxon>
        <taxon>Thelephoraceae</taxon>
        <taxon>Thelephora</taxon>
    </lineage>
</organism>
<accession>A0ACB6ZBD0</accession>
<gene>
    <name evidence="1" type="ORF">BDM02DRAFT_2890236</name>
</gene>
<name>A0ACB6ZBD0_THEGA</name>
<comment type="caution">
    <text evidence="1">The sequence shown here is derived from an EMBL/GenBank/DDBJ whole genome shotgun (WGS) entry which is preliminary data.</text>
</comment>
<dbReference type="Proteomes" id="UP000886501">
    <property type="component" value="Unassembled WGS sequence"/>
</dbReference>